<evidence type="ECO:0000313" key="1">
    <source>
        <dbReference type="EMBL" id="SMO48081.1"/>
    </source>
</evidence>
<protein>
    <submittedName>
        <fullName evidence="1">Uncharacterized protein</fullName>
    </submittedName>
</protein>
<keyword evidence="2" id="KW-1185">Reference proteome</keyword>
<evidence type="ECO:0000313" key="2">
    <source>
        <dbReference type="Proteomes" id="UP000315971"/>
    </source>
</evidence>
<sequence length="167" mass="18137">MATFSIGTKTFKLGAIAVDGGMGTVLTSPGDVRENTIRVTQGDFSVNNIMAEGKSSPVYVTQKNGETTLEFDLLTHDPDVMMDLMGGTVTGTDPNKIWNAPELTPIIEKSFEITDLQDSVWQFPRVQVMARIQGVFTRDEVNVIKVKGVVLQPTKTATSPISYGKPV</sequence>
<dbReference type="EMBL" id="FXSZ01000002">
    <property type="protein sequence ID" value="SMO48081.1"/>
    <property type="molecule type" value="Genomic_DNA"/>
</dbReference>
<organism evidence="1 2">
    <name type="scientific">Solitalea koreensis</name>
    <dbReference type="NCBI Taxonomy" id="543615"/>
    <lineage>
        <taxon>Bacteria</taxon>
        <taxon>Pseudomonadati</taxon>
        <taxon>Bacteroidota</taxon>
        <taxon>Sphingobacteriia</taxon>
        <taxon>Sphingobacteriales</taxon>
        <taxon>Sphingobacteriaceae</taxon>
        <taxon>Solitalea</taxon>
    </lineage>
</organism>
<name>A0A521BMT5_9SPHI</name>
<dbReference type="RefSeq" id="WP_142601902.1">
    <property type="nucleotide sequence ID" value="NZ_FXSZ01000002.1"/>
</dbReference>
<dbReference type="AlphaFoldDB" id="A0A521BMT5"/>
<dbReference type="OrthoDB" id="762138at2"/>
<dbReference type="Proteomes" id="UP000315971">
    <property type="component" value="Unassembled WGS sequence"/>
</dbReference>
<reference evidence="1 2" key="1">
    <citation type="submission" date="2017-05" db="EMBL/GenBank/DDBJ databases">
        <authorList>
            <person name="Varghese N."/>
            <person name="Submissions S."/>
        </authorList>
    </citation>
    <scope>NUCLEOTIDE SEQUENCE [LARGE SCALE GENOMIC DNA]</scope>
    <source>
        <strain evidence="1 2">DSM 21342</strain>
    </source>
</reference>
<proteinExistence type="predicted"/>
<gene>
    <name evidence="1" type="ORF">SAMN06265350_102322</name>
</gene>
<accession>A0A521BMT5</accession>